<organism evidence="1 2">
    <name type="scientific">Parablautia intestinalis</name>
    <dbReference type="NCBI Taxonomy" id="2320100"/>
    <lineage>
        <taxon>Bacteria</taxon>
        <taxon>Bacillati</taxon>
        <taxon>Bacillota</taxon>
        <taxon>Clostridia</taxon>
        <taxon>Lachnospirales</taxon>
        <taxon>Lachnospiraceae</taxon>
        <taxon>Parablautia</taxon>
    </lineage>
</organism>
<reference evidence="1 2" key="1">
    <citation type="submission" date="2018-09" db="EMBL/GenBank/DDBJ databases">
        <title>Murine metabolic-syndrome-specific gut microbial biobank.</title>
        <authorList>
            <person name="Liu C."/>
        </authorList>
    </citation>
    <scope>NUCLEOTIDE SEQUENCE [LARGE SCALE GENOMIC DNA]</scope>
    <source>
        <strain evidence="1 2">0.1xD8-82</strain>
    </source>
</reference>
<dbReference type="AlphaFoldDB" id="A0A3A9AGN3"/>
<comment type="caution">
    <text evidence="1">The sequence shown here is derived from an EMBL/GenBank/DDBJ whole genome shotgun (WGS) entry which is preliminary data.</text>
</comment>
<dbReference type="EMBL" id="RAYQ01000014">
    <property type="protein sequence ID" value="RKI90438.1"/>
    <property type="molecule type" value="Genomic_DNA"/>
</dbReference>
<evidence type="ECO:0000313" key="2">
    <source>
        <dbReference type="Proteomes" id="UP000280696"/>
    </source>
</evidence>
<dbReference type="InterPro" id="IPR025127">
    <property type="entry name" value="DUF4054"/>
</dbReference>
<dbReference type="RefSeq" id="WP_120470623.1">
    <property type="nucleotide sequence ID" value="NZ_RAYQ01000014.1"/>
</dbReference>
<sequence length="143" mass="15681">MKIDTIRKVIGILEVVAPEYKGIGEDELRIWVELAEPYVSESVYGKFYHQALAYLTAHKLSLNVPVKKEEENSTISTSVKDTMNVASFSEGSTSISFNNPSTSSSGGSSSADAEYLLTSYGLQFLDICKRCVLPIAISGMQRM</sequence>
<dbReference type="OrthoDB" id="1858389at2"/>
<dbReference type="Pfam" id="PF13262">
    <property type="entry name" value="DUF4054"/>
    <property type="match status" value="1"/>
</dbReference>
<protein>
    <submittedName>
        <fullName evidence="1">DUF4054 domain-containing protein</fullName>
    </submittedName>
</protein>
<evidence type="ECO:0000313" key="1">
    <source>
        <dbReference type="EMBL" id="RKI90438.1"/>
    </source>
</evidence>
<keyword evidence="2" id="KW-1185">Reference proteome</keyword>
<proteinExistence type="predicted"/>
<dbReference type="Proteomes" id="UP000280696">
    <property type="component" value="Unassembled WGS sequence"/>
</dbReference>
<accession>A0A3A9AGN3</accession>
<gene>
    <name evidence="1" type="ORF">D7V94_13470</name>
</gene>
<name>A0A3A9AGN3_9FIRM</name>